<dbReference type="NCBIfam" id="TIGR00026">
    <property type="entry name" value="hi_GC_TIGR00026"/>
    <property type="match status" value="1"/>
</dbReference>
<dbReference type="Gene3D" id="2.30.110.10">
    <property type="entry name" value="Electron Transport, Fmn-binding Protein, Chain A"/>
    <property type="match status" value="1"/>
</dbReference>
<dbReference type="Pfam" id="PF04075">
    <property type="entry name" value="F420H2_quin_red"/>
    <property type="match status" value="1"/>
</dbReference>
<dbReference type="InterPro" id="IPR012349">
    <property type="entry name" value="Split_barrel_FMN-bd"/>
</dbReference>
<protein>
    <submittedName>
        <fullName evidence="1">Nitroreductase</fullName>
    </submittedName>
</protein>
<dbReference type="InterPro" id="IPR004378">
    <property type="entry name" value="F420H2_quin_Rdtase"/>
</dbReference>
<gene>
    <name evidence="1" type="ORF">SSPO_097760</name>
</gene>
<dbReference type="EMBL" id="AP019620">
    <property type="protein sequence ID" value="BBJ47058.1"/>
    <property type="molecule type" value="Genomic_DNA"/>
</dbReference>
<proteinExistence type="predicted"/>
<reference evidence="1 2" key="1">
    <citation type="journal article" date="2020" name="Int. J. Syst. Evol. Microbiol.">
        <title>Reclassification of Streptomyces castelarensis and Streptomyces sporoclivatus as later heterotypic synonyms of Streptomyces antimycoticus.</title>
        <authorList>
            <person name="Komaki H."/>
            <person name="Tamura T."/>
        </authorList>
    </citation>
    <scope>NUCLEOTIDE SEQUENCE [LARGE SCALE GENOMIC DNA]</scope>
    <source>
        <strain evidence="1 2">NBRC 100767</strain>
    </source>
</reference>
<dbReference type="Proteomes" id="UP000463951">
    <property type="component" value="Chromosome"/>
</dbReference>
<dbReference type="GO" id="GO:0016491">
    <property type="term" value="F:oxidoreductase activity"/>
    <property type="evidence" value="ECO:0007669"/>
    <property type="project" value="InterPro"/>
</dbReference>
<organism evidence="1 2">
    <name type="scientific">Streptomyces antimycoticus</name>
    <dbReference type="NCBI Taxonomy" id="68175"/>
    <lineage>
        <taxon>Bacteria</taxon>
        <taxon>Bacillati</taxon>
        <taxon>Actinomycetota</taxon>
        <taxon>Actinomycetes</taxon>
        <taxon>Kitasatosporales</taxon>
        <taxon>Streptomycetaceae</taxon>
        <taxon>Streptomyces</taxon>
        <taxon>Streptomyces violaceusniger group</taxon>
    </lineage>
</organism>
<accession>A0A499V3U1</accession>
<sequence>MPNRRTRVPPPSGLRRVMFRAPLLLYRWRLGWLLGGRMLLLTHRGRTSGLSRQVVLEVTGRHPDPATGAYHLVSGFGPSAQWYRNIRRTAHVTVQVGRRRMPAIAEPLDPEESGRLMATYALRHPRLARGLMRMCGLEGDGSAEDYHRIGRDHIPFVRVLPGERPAPR</sequence>
<name>A0A499V3U1_9ACTN</name>
<evidence type="ECO:0000313" key="2">
    <source>
        <dbReference type="Proteomes" id="UP000463951"/>
    </source>
</evidence>
<dbReference type="AlphaFoldDB" id="A0A499V3U1"/>
<evidence type="ECO:0000313" key="1">
    <source>
        <dbReference type="EMBL" id="BBJ47058.1"/>
    </source>
</evidence>